<dbReference type="AlphaFoldDB" id="A0A8J8SDR6"/>
<sequence>MDDIIDEKLFYENLEQFHTEYREEILKSFKKNNKEYRMLRNEFGEVLHRLECLSEEVSKQNRILIEKFIELYSIVAVMEGSQIYLQGQIDGMRILKRLSVIKIS</sequence>
<accession>A0A8J8SDR6</accession>
<gene>
    <name evidence="1" type="ORF">HYG85_20130</name>
</gene>
<dbReference type="KEGG" id="vgu:HYG85_20130"/>
<evidence type="ECO:0000313" key="1">
    <source>
        <dbReference type="EMBL" id="QUH31102.1"/>
    </source>
</evidence>
<name>A0A8J8SDR6_9FIRM</name>
<dbReference type="EMBL" id="CP058561">
    <property type="protein sequence ID" value="QUH31102.1"/>
    <property type="molecule type" value="Genomic_DNA"/>
</dbReference>
<organism evidence="1 2">
    <name type="scientific">Vallitalea guaymasensis</name>
    <dbReference type="NCBI Taxonomy" id="1185412"/>
    <lineage>
        <taxon>Bacteria</taxon>
        <taxon>Bacillati</taxon>
        <taxon>Bacillota</taxon>
        <taxon>Clostridia</taxon>
        <taxon>Lachnospirales</taxon>
        <taxon>Vallitaleaceae</taxon>
        <taxon>Vallitalea</taxon>
    </lineage>
</organism>
<protein>
    <submittedName>
        <fullName evidence="1">Uncharacterized protein</fullName>
    </submittedName>
</protein>
<keyword evidence="2" id="KW-1185">Reference proteome</keyword>
<reference evidence="1 2" key="1">
    <citation type="submission" date="2020-07" db="EMBL/GenBank/DDBJ databases">
        <title>Vallitalea guaymasensis genome.</title>
        <authorList>
            <person name="Postec A."/>
        </authorList>
    </citation>
    <scope>NUCLEOTIDE SEQUENCE [LARGE SCALE GENOMIC DNA]</scope>
    <source>
        <strain evidence="1 2">Ra1766G1</strain>
    </source>
</reference>
<dbReference type="Proteomes" id="UP000677305">
    <property type="component" value="Chromosome"/>
</dbReference>
<evidence type="ECO:0000313" key="2">
    <source>
        <dbReference type="Proteomes" id="UP000677305"/>
    </source>
</evidence>
<proteinExistence type="predicted"/>
<dbReference type="RefSeq" id="WP_212691179.1">
    <property type="nucleotide sequence ID" value="NZ_CP058561.1"/>
</dbReference>